<sequence>MQTDDFFRGKPDEDVDWSEYRTGEWVCQLWELDVELMESLRFGPLPTHADLDVAVTLNRLLHEDFVARGTRHDERMNDEEVVLAVKAHRAVLERLGLKPPQLPFRHHSGFYDYWRKNDMSGGGGWQARRECIEELLGPTRQALEDLQEVEYEQRFKNGPRGTFRNLIFAAVGPKPKIVLRDAVNNDVEIVQNAENCLVYSDPLSAQGLTWRQMVTWWQVNHMPTAEEPEAADALYRRLYRSLDSLPEQTVLRTYCARYAEPDGFDLPVLIPQVYLHYDPYTRKSGGHSGALYRQRMDFLLLAPDRSRVVIEVDGAHHYGIKNPAGADGRTAYTASPRLYSEMVAEDRRLRLAGYEIYRFGGWELTRPDSPQLISDFFTELLNRHKKPTP</sequence>
<dbReference type="EMBL" id="JAMQAW010000008">
    <property type="protein sequence ID" value="MCM2388756.1"/>
    <property type="molecule type" value="Genomic_DNA"/>
</dbReference>
<dbReference type="Proteomes" id="UP001431429">
    <property type="component" value="Unassembled WGS sequence"/>
</dbReference>
<proteinExistence type="predicted"/>
<accession>A0ABT0UK71</accession>
<keyword evidence="2" id="KW-1185">Reference proteome</keyword>
<comment type="caution">
    <text evidence="1">The sequence shown here is derived from an EMBL/GenBank/DDBJ whole genome shotgun (WGS) entry which is preliminary data.</text>
</comment>
<reference evidence="1" key="1">
    <citation type="submission" date="2022-06" db="EMBL/GenBank/DDBJ databases">
        <title>Genome public.</title>
        <authorList>
            <person name="Sun Q."/>
        </authorList>
    </citation>
    <scope>NUCLEOTIDE SEQUENCE</scope>
    <source>
        <strain evidence="1">CWNU-1</strain>
    </source>
</reference>
<name>A0ABT0UK71_9ACTN</name>
<organism evidence="1 2">
    <name type="scientific">Streptomyces albipurpureus</name>
    <dbReference type="NCBI Taxonomy" id="2897419"/>
    <lineage>
        <taxon>Bacteria</taxon>
        <taxon>Bacillati</taxon>
        <taxon>Actinomycetota</taxon>
        <taxon>Actinomycetes</taxon>
        <taxon>Kitasatosporales</taxon>
        <taxon>Streptomycetaceae</taxon>
        <taxon>Streptomyces</taxon>
    </lineage>
</organism>
<evidence type="ECO:0000313" key="2">
    <source>
        <dbReference type="Proteomes" id="UP001431429"/>
    </source>
</evidence>
<evidence type="ECO:0008006" key="3">
    <source>
        <dbReference type="Google" id="ProtNLM"/>
    </source>
</evidence>
<gene>
    <name evidence="1" type="ORF">NBG84_10695</name>
</gene>
<dbReference type="RefSeq" id="WP_250919087.1">
    <property type="nucleotide sequence ID" value="NZ_JAMQAW010000008.1"/>
</dbReference>
<protein>
    <recommendedName>
        <fullName evidence="3">AbiJ-NTD3 domain-containing protein</fullName>
    </recommendedName>
</protein>
<evidence type="ECO:0000313" key="1">
    <source>
        <dbReference type="EMBL" id="MCM2388756.1"/>
    </source>
</evidence>